<comment type="caution">
    <text evidence="5">The sequence shown here is derived from an EMBL/GenBank/DDBJ whole genome shotgun (WGS) entry which is preliminary data.</text>
</comment>
<name>A0A5S3QJT5_9FLAO</name>
<dbReference type="InterPro" id="IPR000335">
    <property type="entry name" value="Bleomycin-R"/>
</dbReference>
<dbReference type="CDD" id="cd08349">
    <property type="entry name" value="BLMA_like"/>
    <property type="match status" value="1"/>
</dbReference>
<evidence type="ECO:0000313" key="6">
    <source>
        <dbReference type="Proteomes" id="UP000310314"/>
    </source>
</evidence>
<keyword evidence="3" id="KW-0046">Antibiotic resistance</keyword>
<keyword evidence="6" id="KW-1185">Reference proteome</keyword>
<accession>A0A5S3QJT5</accession>
<reference evidence="5 6" key="1">
    <citation type="submission" date="2019-05" db="EMBL/GenBank/DDBJ databases">
        <authorList>
            <person name="Zhang J.-Y."/>
            <person name="Feg X."/>
            <person name="Du Z.-J."/>
        </authorList>
    </citation>
    <scope>NUCLEOTIDE SEQUENCE [LARGE SCALE GENOMIC DNA]</scope>
    <source>
        <strain evidence="5 6">RZ26</strain>
    </source>
</reference>
<dbReference type="OrthoDB" id="66829at2"/>
<dbReference type="AlphaFoldDB" id="A0A5S3QJT5"/>
<dbReference type="Proteomes" id="UP000310314">
    <property type="component" value="Unassembled WGS sequence"/>
</dbReference>
<gene>
    <name evidence="5" type="ORF">FEE95_01265</name>
</gene>
<sequence length="117" mass="13631">MEHMQIAVPVLASLNIDRTVEFYQTKLGFNRIGYKDKDYAVVCRDKIEIHFWKCNNKIHPKNTSCYIRVKDVDGLYEEMKQAGVVHPNGPLTDQPWNIREFAILDEDGNMIKFGENL</sequence>
<dbReference type="InterPro" id="IPR004360">
    <property type="entry name" value="Glyas_Fos-R_dOase_dom"/>
</dbReference>
<evidence type="ECO:0000256" key="2">
    <source>
        <dbReference type="ARBA" id="ARBA00021572"/>
    </source>
</evidence>
<feature type="domain" description="VOC" evidence="4">
    <location>
        <begin position="5"/>
        <end position="116"/>
    </location>
</feature>
<evidence type="ECO:0000313" key="5">
    <source>
        <dbReference type="EMBL" id="TMM58084.1"/>
    </source>
</evidence>
<dbReference type="EMBL" id="VATY01000001">
    <property type="protein sequence ID" value="TMM58084.1"/>
    <property type="molecule type" value="Genomic_DNA"/>
</dbReference>
<proteinExistence type="inferred from homology"/>
<evidence type="ECO:0000259" key="4">
    <source>
        <dbReference type="PROSITE" id="PS51819"/>
    </source>
</evidence>
<organism evidence="5 6">
    <name type="scientific">Maribacter algarum</name>
    <name type="common">ex Zhang et al. 2020</name>
    <dbReference type="NCBI Taxonomy" id="2578118"/>
    <lineage>
        <taxon>Bacteria</taxon>
        <taxon>Pseudomonadati</taxon>
        <taxon>Bacteroidota</taxon>
        <taxon>Flavobacteriia</taxon>
        <taxon>Flavobacteriales</taxon>
        <taxon>Flavobacteriaceae</taxon>
        <taxon>Maribacter</taxon>
    </lineage>
</organism>
<evidence type="ECO:0000256" key="1">
    <source>
        <dbReference type="ARBA" id="ARBA00011051"/>
    </source>
</evidence>
<dbReference type="SUPFAM" id="SSF54593">
    <property type="entry name" value="Glyoxalase/Bleomycin resistance protein/Dihydroxybiphenyl dioxygenase"/>
    <property type="match status" value="1"/>
</dbReference>
<dbReference type="PROSITE" id="PS51819">
    <property type="entry name" value="VOC"/>
    <property type="match status" value="1"/>
</dbReference>
<dbReference type="Pfam" id="PF00903">
    <property type="entry name" value="Glyoxalase"/>
    <property type="match status" value="1"/>
</dbReference>
<dbReference type="RefSeq" id="WP_138656022.1">
    <property type="nucleotide sequence ID" value="NZ_VATY01000001.1"/>
</dbReference>
<dbReference type="GO" id="GO:0046677">
    <property type="term" value="P:response to antibiotic"/>
    <property type="evidence" value="ECO:0007669"/>
    <property type="project" value="UniProtKB-KW"/>
</dbReference>
<comment type="similarity">
    <text evidence="1">Belongs to the bleomycin resistance protein family.</text>
</comment>
<dbReference type="InterPro" id="IPR029068">
    <property type="entry name" value="Glyas_Bleomycin-R_OHBP_Dase"/>
</dbReference>
<evidence type="ECO:0000256" key="3">
    <source>
        <dbReference type="ARBA" id="ARBA00023251"/>
    </source>
</evidence>
<protein>
    <recommendedName>
        <fullName evidence="2">Bleomycin resistance protein</fullName>
    </recommendedName>
</protein>
<dbReference type="Gene3D" id="3.10.180.10">
    <property type="entry name" value="2,3-Dihydroxybiphenyl 1,2-Dioxygenase, domain 1"/>
    <property type="match status" value="1"/>
</dbReference>
<dbReference type="InterPro" id="IPR037523">
    <property type="entry name" value="VOC_core"/>
</dbReference>